<reference evidence="3" key="1">
    <citation type="submission" date="2009-11" db="EMBL/GenBank/DDBJ databases">
        <authorList>
            <consortium name="The Broad Institute Genome Sequencing Platform"/>
            <person name="Ward D."/>
            <person name="Feldgarden M."/>
            <person name="Earl A."/>
            <person name="Young S.K."/>
            <person name="Zeng Q."/>
            <person name="Koehrsen M."/>
            <person name="Alvarado L."/>
            <person name="Berlin A."/>
            <person name="Bochicchio J."/>
            <person name="Borenstein D."/>
            <person name="Chapman S.B."/>
            <person name="Chen Z."/>
            <person name="Engels R."/>
            <person name="Freedman E."/>
            <person name="Gellesch M."/>
            <person name="Goldberg J."/>
            <person name="Griggs A."/>
            <person name="Gujja S."/>
            <person name="Heilman E."/>
            <person name="Heiman D."/>
            <person name="Hepburn T."/>
            <person name="Howarth C."/>
            <person name="Jen D."/>
            <person name="Larson L."/>
            <person name="Lewis B."/>
            <person name="Mehta T."/>
            <person name="Park D."/>
            <person name="Pearson M."/>
            <person name="Roberts A."/>
            <person name="Saif S."/>
            <person name="Shea T."/>
            <person name="Shenoy N."/>
            <person name="Sisk P."/>
            <person name="Stolte C."/>
            <person name="Sykes S."/>
            <person name="Thomson T."/>
            <person name="Walk T."/>
            <person name="White J."/>
            <person name="Yandava C."/>
            <person name="Izard J."/>
            <person name="Baranova O.V."/>
            <person name="Blanton J.M."/>
            <person name="Tanner A.C."/>
            <person name="Dewhirst F.E."/>
            <person name="Haas B."/>
            <person name="Nusbaum C."/>
            <person name="Birren B."/>
        </authorList>
    </citation>
    <scope>NUCLEOTIDE SEQUENCE [LARGE SCALE GENOMIC DNA]</scope>
    <source>
        <strain evidence="3">1-1 BBBD Race 1</strain>
    </source>
</reference>
<reference evidence="4 5" key="3">
    <citation type="journal article" date="2017" name="G3 (Bethesda)">
        <title>Comparative analysis highlights variable genome content of wheat rusts and divergence of the mating loci.</title>
        <authorList>
            <person name="Cuomo C.A."/>
            <person name="Bakkeren G."/>
            <person name="Khalil H.B."/>
            <person name="Panwar V."/>
            <person name="Joly D."/>
            <person name="Linning R."/>
            <person name="Sakthikumar S."/>
            <person name="Song X."/>
            <person name="Adiconis X."/>
            <person name="Fan L."/>
            <person name="Goldberg J.M."/>
            <person name="Levin J.Z."/>
            <person name="Young S."/>
            <person name="Zeng Q."/>
            <person name="Anikster Y."/>
            <person name="Bruce M."/>
            <person name="Wang M."/>
            <person name="Yin C."/>
            <person name="McCallum B."/>
            <person name="Szabo L.J."/>
            <person name="Hulbert S."/>
            <person name="Chen X."/>
            <person name="Fellers J.P."/>
        </authorList>
    </citation>
    <scope>NUCLEOTIDE SEQUENCE</scope>
    <source>
        <strain evidence="5">Isolate 1-1 / race 1 (BBBD)</strain>
        <strain evidence="4">isolate 1-1 / race 1 (BBBD)</strain>
    </source>
</reference>
<gene>
    <name evidence="3" type="ORF">PTTG_27631</name>
</gene>
<evidence type="ECO:0000313" key="3">
    <source>
        <dbReference type="EMBL" id="OAV92532.1"/>
    </source>
</evidence>
<dbReference type="VEuPathDB" id="FungiDB:PTTG_27631"/>
<reference evidence="4" key="4">
    <citation type="submission" date="2025-05" db="UniProtKB">
        <authorList>
            <consortium name="EnsemblFungi"/>
        </authorList>
    </citation>
    <scope>IDENTIFICATION</scope>
    <source>
        <strain evidence="4">isolate 1-1 / race 1 (BBBD)</strain>
    </source>
</reference>
<reference evidence="3" key="2">
    <citation type="submission" date="2016-05" db="EMBL/GenBank/DDBJ databases">
        <title>Comparative analysis highlights variable genome content of wheat rusts and divergence of the mating loci.</title>
        <authorList>
            <person name="Cuomo C.A."/>
            <person name="Bakkeren G."/>
            <person name="Szabo L."/>
            <person name="Khalil H."/>
            <person name="Joly D."/>
            <person name="Goldberg J."/>
            <person name="Young S."/>
            <person name="Zeng Q."/>
            <person name="Fellers J."/>
        </authorList>
    </citation>
    <scope>NUCLEOTIDE SEQUENCE [LARGE SCALE GENOMIC DNA]</scope>
    <source>
        <strain evidence="3">1-1 BBBD Race 1</strain>
    </source>
</reference>
<feature type="chain" id="PRO_5008109980" evidence="2">
    <location>
        <begin position="22"/>
        <end position="240"/>
    </location>
</feature>
<evidence type="ECO:0000256" key="1">
    <source>
        <dbReference type="SAM" id="MobiDB-lite"/>
    </source>
</evidence>
<dbReference type="AlphaFoldDB" id="A0A180GJM5"/>
<organism evidence="3">
    <name type="scientific">Puccinia triticina (isolate 1-1 / race 1 (BBBD))</name>
    <name type="common">Brown leaf rust fungus</name>
    <dbReference type="NCBI Taxonomy" id="630390"/>
    <lineage>
        <taxon>Eukaryota</taxon>
        <taxon>Fungi</taxon>
        <taxon>Dikarya</taxon>
        <taxon>Basidiomycota</taxon>
        <taxon>Pucciniomycotina</taxon>
        <taxon>Pucciniomycetes</taxon>
        <taxon>Pucciniales</taxon>
        <taxon>Pucciniaceae</taxon>
        <taxon>Puccinia</taxon>
    </lineage>
</organism>
<keyword evidence="2" id="KW-0732">Signal</keyword>
<protein>
    <submittedName>
        <fullName evidence="3 4">Uncharacterized protein</fullName>
    </submittedName>
</protein>
<dbReference type="Proteomes" id="UP000005240">
    <property type="component" value="Unassembled WGS sequence"/>
</dbReference>
<feature type="compositionally biased region" description="Basic and acidic residues" evidence="1">
    <location>
        <begin position="194"/>
        <end position="240"/>
    </location>
</feature>
<accession>A0A180GJM5</accession>
<evidence type="ECO:0000313" key="4">
    <source>
        <dbReference type="EnsemblFungi" id="PTTG_27631-t43_1-p1"/>
    </source>
</evidence>
<dbReference type="OrthoDB" id="2507334at2759"/>
<feature type="region of interest" description="Disordered" evidence="1">
    <location>
        <begin position="180"/>
        <end position="240"/>
    </location>
</feature>
<keyword evidence="5" id="KW-1185">Reference proteome</keyword>
<sequence length="240" mass="27093">MMLIHVLGLLYLTANPLVTQAASHLSWRVTRLSPRHEEFSLKQDQKVENLENSLNVLARRANGDVIDVKMLFDKGDCRDPSVVAGFGQNGRQKKEFTFQPNGKKAYAHGEAFNLEIITQSICDKMLDCGAKENNKEIFNKCKALSKEIGKSLGNAEGISLTSSFELYKNKIIQNCMKFGLDKGTENSNTQDGDGDSKEKTDEEKKSKKKNEKPNEKTEEKTQEKTEEKTKEKTEEKKPDN</sequence>
<dbReference type="EnsemblFungi" id="PTTG_27631-t43_1">
    <property type="protein sequence ID" value="PTTG_27631-t43_1-p1"/>
    <property type="gene ID" value="PTTG_27631"/>
</dbReference>
<dbReference type="EMBL" id="ADAS02000063">
    <property type="protein sequence ID" value="OAV92532.1"/>
    <property type="molecule type" value="Genomic_DNA"/>
</dbReference>
<evidence type="ECO:0000256" key="2">
    <source>
        <dbReference type="SAM" id="SignalP"/>
    </source>
</evidence>
<feature type="signal peptide" evidence="2">
    <location>
        <begin position="1"/>
        <end position="21"/>
    </location>
</feature>
<name>A0A180GJM5_PUCT1</name>
<proteinExistence type="predicted"/>
<evidence type="ECO:0000313" key="5">
    <source>
        <dbReference type="Proteomes" id="UP000005240"/>
    </source>
</evidence>